<organism evidence="3 4">
    <name type="scientific">Alteribacillus bidgolensis</name>
    <dbReference type="NCBI Taxonomy" id="930129"/>
    <lineage>
        <taxon>Bacteria</taxon>
        <taxon>Bacillati</taxon>
        <taxon>Bacillota</taxon>
        <taxon>Bacilli</taxon>
        <taxon>Bacillales</taxon>
        <taxon>Bacillaceae</taxon>
        <taxon>Alteribacillus</taxon>
    </lineage>
</organism>
<evidence type="ECO:0000256" key="2">
    <source>
        <dbReference type="SAM" id="Phobius"/>
    </source>
</evidence>
<dbReference type="RefSeq" id="WP_102776561.1">
    <property type="nucleotide sequence ID" value="NZ_FNDU01000020.1"/>
</dbReference>
<proteinExistence type="predicted"/>
<dbReference type="OrthoDB" id="2456214at2"/>
<evidence type="ECO:0000256" key="1">
    <source>
        <dbReference type="SAM" id="MobiDB-lite"/>
    </source>
</evidence>
<keyword evidence="2" id="KW-0472">Membrane</keyword>
<name>A0A1G8QMH2_9BACI</name>
<accession>A0A1G8QMH2</accession>
<feature type="region of interest" description="Disordered" evidence="1">
    <location>
        <begin position="1"/>
        <end position="24"/>
    </location>
</feature>
<sequence>MGYYPPPYHGPPRPPYYHPPKKHKKKHRKQPFWWKKWKLACSQILIPLICFQLFRTLIFPTSFDVVLLIILVSLTVYCCFTC</sequence>
<gene>
    <name evidence="3" type="ORF">SAMN05216352_12045</name>
</gene>
<keyword evidence="2" id="KW-0812">Transmembrane</keyword>
<keyword evidence="4" id="KW-1185">Reference proteome</keyword>
<evidence type="ECO:0000313" key="4">
    <source>
        <dbReference type="Proteomes" id="UP000199017"/>
    </source>
</evidence>
<feature type="compositionally biased region" description="Pro residues" evidence="1">
    <location>
        <begin position="1"/>
        <end position="18"/>
    </location>
</feature>
<dbReference type="EMBL" id="FNDU01000020">
    <property type="protein sequence ID" value="SDJ05290.1"/>
    <property type="molecule type" value="Genomic_DNA"/>
</dbReference>
<evidence type="ECO:0000313" key="3">
    <source>
        <dbReference type="EMBL" id="SDJ05290.1"/>
    </source>
</evidence>
<protein>
    <submittedName>
        <fullName evidence="3">Uncharacterized protein</fullName>
    </submittedName>
</protein>
<reference evidence="3 4" key="1">
    <citation type="submission" date="2016-10" db="EMBL/GenBank/DDBJ databases">
        <authorList>
            <person name="de Groot N.N."/>
        </authorList>
    </citation>
    <scope>NUCLEOTIDE SEQUENCE [LARGE SCALE GENOMIC DNA]</scope>
    <source>
        <strain evidence="4">P4B,CCM 7963,CECT 7998,DSM 25260,IBRC-M 10614,KCTC 13821</strain>
    </source>
</reference>
<feature type="transmembrane region" description="Helical" evidence="2">
    <location>
        <begin position="61"/>
        <end position="80"/>
    </location>
</feature>
<dbReference type="AlphaFoldDB" id="A0A1G8QMH2"/>
<dbReference type="Proteomes" id="UP000199017">
    <property type="component" value="Unassembled WGS sequence"/>
</dbReference>
<keyword evidence="2" id="KW-1133">Transmembrane helix</keyword>